<organism evidence="6 7">
    <name type="scientific">Echinicola soli</name>
    <dbReference type="NCBI Taxonomy" id="2591634"/>
    <lineage>
        <taxon>Bacteria</taxon>
        <taxon>Pseudomonadati</taxon>
        <taxon>Bacteroidota</taxon>
        <taxon>Cytophagia</taxon>
        <taxon>Cytophagales</taxon>
        <taxon>Cyclobacteriaceae</taxon>
        <taxon>Echinicola</taxon>
    </lineage>
</organism>
<dbReference type="EMBL" id="CP041253">
    <property type="protein sequence ID" value="QDH79790.1"/>
    <property type="molecule type" value="Genomic_DNA"/>
</dbReference>
<dbReference type="PANTHER" id="PTHR43133:SF46">
    <property type="entry name" value="RNA POLYMERASE SIGMA-70 FACTOR ECF SUBFAMILY"/>
    <property type="match status" value="1"/>
</dbReference>
<evidence type="ECO:0000313" key="7">
    <source>
        <dbReference type="Proteomes" id="UP000316614"/>
    </source>
</evidence>
<dbReference type="Pfam" id="PF04542">
    <property type="entry name" value="Sigma70_r2"/>
    <property type="match status" value="1"/>
</dbReference>
<keyword evidence="2" id="KW-0805">Transcription regulation</keyword>
<dbReference type="OrthoDB" id="1097528at2"/>
<dbReference type="SUPFAM" id="SSF88659">
    <property type="entry name" value="Sigma3 and sigma4 domains of RNA polymerase sigma factors"/>
    <property type="match status" value="1"/>
</dbReference>
<evidence type="ECO:0000256" key="2">
    <source>
        <dbReference type="ARBA" id="ARBA00023015"/>
    </source>
</evidence>
<dbReference type="InterPro" id="IPR039425">
    <property type="entry name" value="RNA_pol_sigma-70-like"/>
</dbReference>
<proteinExistence type="inferred from homology"/>
<dbReference type="GO" id="GO:0006352">
    <property type="term" value="P:DNA-templated transcription initiation"/>
    <property type="evidence" value="ECO:0007669"/>
    <property type="project" value="InterPro"/>
</dbReference>
<dbReference type="InterPro" id="IPR013325">
    <property type="entry name" value="RNA_pol_sigma_r2"/>
</dbReference>
<dbReference type="PANTHER" id="PTHR43133">
    <property type="entry name" value="RNA POLYMERASE ECF-TYPE SIGMA FACTO"/>
    <property type="match status" value="1"/>
</dbReference>
<dbReference type="Gene3D" id="1.10.1740.10">
    <property type="match status" value="1"/>
</dbReference>
<dbReference type="InterPro" id="IPR014284">
    <property type="entry name" value="RNA_pol_sigma-70_dom"/>
</dbReference>
<dbReference type="NCBIfam" id="TIGR02937">
    <property type="entry name" value="sigma70-ECF"/>
    <property type="match status" value="1"/>
</dbReference>
<feature type="domain" description="RNA polymerase sigma-70 region 2" evidence="5">
    <location>
        <begin position="26"/>
        <end position="86"/>
    </location>
</feature>
<dbReference type="InterPro" id="IPR013324">
    <property type="entry name" value="RNA_pol_sigma_r3/r4-like"/>
</dbReference>
<dbReference type="Proteomes" id="UP000316614">
    <property type="component" value="Chromosome"/>
</dbReference>
<dbReference type="GO" id="GO:0016987">
    <property type="term" value="F:sigma factor activity"/>
    <property type="evidence" value="ECO:0007669"/>
    <property type="project" value="UniProtKB-KW"/>
</dbReference>
<keyword evidence="4" id="KW-0804">Transcription</keyword>
<dbReference type="KEGG" id="echi:FKX85_12405"/>
<accession>A0A514CJ38</accession>
<name>A0A514CJ38_9BACT</name>
<evidence type="ECO:0000259" key="5">
    <source>
        <dbReference type="Pfam" id="PF04542"/>
    </source>
</evidence>
<dbReference type="AlphaFoldDB" id="A0A514CJ38"/>
<dbReference type="Gene3D" id="1.10.10.10">
    <property type="entry name" value="Winged helix-like DNA-binding domain superfamily/Winged helix DNA-binding domain"/>
    <property type="match status" value="1"/>
</dbReference>
<keyword evidence="7" id="KW-1185">Reference proteome</keyword>
<dbReference type="InterPro" id="IPR007627">
    <property type="entry name" value="RNA_pol_sigma70_r2"/>
</dbReference>
<gene>
    <name evidence="6" type="ORF">FKX85_12405</name>
</gene>
<evidence type="ECO:0000256" key="4">
    <source>
        <dbReference type="ARBA" id="ARBA00023163"/>
    </source>
</evidence>
<evidence type="ECO:0000313" key="6">
    <source>
        <dbReference type="EMBL" id="QDH79790.1"/>
    </source>
</evidence>
<evidence type="ECO:0000256" key="3">
    <source>
        <dbReference type="ARBA" id="ARBA00023082"/>
    </source>
</evidence>
<dbReference type="RefSeq" id="WP_141615029.1">
    <property type="nucleotide sequence ID" value="NZ_CP041253.1"/>
</dbReference>
<keyword evidence="3" id="KW-0731">Sigma factor</keyword>
<dbReference type="InterPro" id="IPR036388">
    <property type="entry name" value="WH-like_DNA-bd_sf"/>
</dbReference>
<dbReference type="SUPFAM" id="SSF88946">
    <property type="entry name" value="Sigma2 domain of RNA polymerase sigma factors"/>
    <property type="match status" value="1"/>
</dbReference>
<evidence type="ECO:0000256" key="1">
    <source>
        <dbReference type="ARBA" id="ARBA00010641"/>
    </source>
</evidence>
<protein>
    <submittedName>
        <fullName evidence="6">Sigma-70 family RNA polymerase sigma factor</fullName>
    </submittedName>
</protein>
<reference evidence="6 7" key="1">
    <citation type="submission" date="2019-06" db="EMBL/GenBank/DDBJ databases">
        <title>Echinicola alkalisoli sp. nov. isolated from saline soil.</title>
        <authorList>
            <person name="Sun J.-Q."/>
            <person name="Xu L."/>
        </authorList>
    </citation>
    <scope>NUCLEOTIDE SEQUENCE [LARGE SCALE GENOMIC DNA]</scope>
    <source>
        <strain evidence="6 7">LN3S3</strain>
    </source>
</reference>
<sequence>MIACHPDIELLESIRNDDLRAFDQLYHQYWETMYLAAVGRLKSQDLAQDVVQDIFIDFWNRRKTLDISVSMKAYLLTAVKYKVFRWVDHLHRYEQLSDAHLEGLSTEGVTLEFEEVFSLIEVKLEKLIPIHSKIFKMNKFEGLTVREISDQVNMAPQSVHNVLSKTTKYLKKELKGYYFL</sequence>
<comment type="similarity">
    <text evidence="1">Belongs to the sigma-70 factor family. ECF subfamily.</text>
</comment>